<dbReference type="Proteomes" id="UP000027466">
    <property type="component" value="Unassembled WGS sequence"/>
</dbReference>
<dbReference type="STRING" id="60547.GCA_000751215_04853"/>
<accession>A0A069PM61</accession>
<keyword evidence="3" id="KW-1185">Reference proteome</keyword>
<proteinExistence type="predicted"/>
<dbReference type="AlphaFoldDB" id="A0A069PM61"/>
<protein>
    <recommendedName>
        <fullName evidence="4">DUF502 domain-containing protein</fullName>
    </recommendedName>
</protein>
<comment type="caution">
    <text evidence="2">The sequence shown here is derived from an EMBL/GenBank/DDBJ whole genome shotgun (WGS) entry which is preliminary data.</text>
</comment>
<name>A0A069PM61_9BURK</name>
<dbReference type="EMBL" id="JFHC01000092">
    <property type="protein sequence ID" value="KDR38386.1"/>
    <property type="molecule type" value="Genomic_DNA"/>
</dbReference>
<keyword evidence="1" id="KW-1133">Transmembrane helix</keyword>
<feature type="transmembrane region" description="Helical" evidence="1">
    <location>
        <begin position="50"/>
        <end position="74"/>
    </location>
</feature>
<keyword evidence="1" id="KW-0812">Transmembrane</keyword>
<evidence type="ECO:0000256" key="1">
    <source>
        <dbReference type="SAM" id="Phobius"/>
    </source>
</evidence>
<keyword evidence="1" id="KW-0472">Membrane</keyword>
<sequence>MKQIMASALKALVRGLLIIIPIYLAVLLLLKGMKSVGTLVSPFARLLPEWLPAEGLLSLLLCLAICIAVGASVGTRLGQRVRNKLEATVFERIPGYALIRSLTHQVAGESRESTWKPALFQSDEGLIPAFIIEELEDGRYTVFVPSIPTPFAGAVFVLDRQRVHPLDVPFTDAIKVVSRWGSGAKDLVAAMEKGNYPSGKPTHLG</sequence>
<dbReference type="RefSeq" id="WP_035936472.1">
    <property type="nucleotide sequence ID" value="NZ_CADFFX010000039.1"/>
</dbReference>
<feature type="transmembrane region" description="Helical" evidence="1">
    <location>
        <begin position="12"/>
        <end position="30"/>
    </location>
</feature>
<gene>
    <name evidence="2" type="ORF">BG61_41195</name>
</gene>
<reference evidence="2 3" key="1">
    <citation type="submission" date="2014-03" db="EMBL/GenBank/DDBJ databases">
        <title>Draft Genome Sequences of Four Burkholderia Strains.</title>
        <authorList>
            <person name="Liu X.Y."/>
            <person name="Li C.X."/>
            <person name="Xu J.H."/>
        </authorList>
    </citation>
    <scope>NUCLEOTIDE SEQUENCE [LARGE SCALE GENOMIC DNA]</scope>
    <source>
        <strain evidence="2 3">DSM 50014</strain>
    </source>
</reference>
<organism evidence="2 3">
    <name type="scientific">Caballeronia glathei</name>
    <dbReference type="NCBI Taxonomy" id="60547"/>
    <lineage>
        <taxon>Bacteria</taxon>
        <taxon>Pseudomonadati</taxon>
        <taxon>Pseudomonadota</taxon>
        <taxon>Betaproteobacteria</taxon>
        <taxon>Burkholderiales</taxon>
        <taxon>Burkholderiaceae</taxon>
        <taxon>Caballeronia</taxon>
    </lineage>
</organism>
<evidence type="ECO:0008006" key="4">
    <source>
        <dbReference type="Google" id="ProtNLM"/>
    </source>
</evidence>
<evidence type="ECO:0000313" key="3">
    <source>
        <dbReference type="Proteomes" id="UP000027466"/>
    </source>
</evidence>
<evidence type="ECO:0000313" key="2">
    <source>
        <dbReference type="EMBL" id="KDR38386.1"/>
    </source>
</evidence>